<dbReference type="InterPro" id="IPR021160">
    <property type="entry name" value="MAPKKKK"/>
</dbReference>
<feature type="binding site" evidence="11">
    <location>
        <begin position="81"/>
        <end position="89"/>
    </location>
    <ligand>
        <name>ATP</name>
        <dbReference type="ChEBI" id="CHEBI:30616"/>
    </ligand>
</feature>
<dbReference type="Gene3D" id="1.10.510.10">
    <property type="entry name" value="Transferase(Phosphotransferase) domain 1"/>
    <property type="match status" value="1"/>
</dbReference>
<keyword evidence="5 9" id="KW-0808">Transferase</keyword>
<dbReference type="PANTHER" id="PTHR48012">
    <property type="entry name" value="STERILE20-LIKE KINASE, ISOFORM B-RELATED"/>
    <property type="match status" value="1"/>
</dbReference>
<evidence type="ECO:0000256" key="1">
    <source>
        <dbReference type="ARBA" id="ARBA00001946"/>
    </source>
</evidence>
<evidence type="ECO:0000256" key="4">
    <source>
        <dbReference type="ARBA" id="ARBA00022553"/>
    </source>
</evidence>
<comment type="function">
    <text evidence="9">Serine/threonine kinase that plays a role in the response to environmental stress. Appears to act upstream of the JUN N-terminal pathway.</text>
</comment>
<evidence type="ECO:0000313" key="15">
    <source>
        <dbReference type="WBParaSite" id="maker-PairedContig_2011-snap-gene-0.26-mRNA-1"/>
    </source>
</evidence>
<dbReference type="GO" id="GO:0106310">
    <property type="term" value="F:protein serine kinase activity"/>
    <property type="evidence" value="ECO:0007669"/>
    <property type="project" value="RHEA"/>
</dbReference>
<dbReference type="SMART" id="SM00036">
    <property type="entry name" value="CNH"/>
    <property type="match status" value="1"/>
</dbReference>
<dbReference type="CDD" id="cd06613">
    <property type="entry name" value="STKc_MAP4K3_like"/>
    <property type="match status" value="1"/>
</dbReference>
<comment type="cofactor">
    <cofactor evidence="1 9">
        <name>Mg(2+)</name>
        <dbReference type="ChEBI" id="CHEBI:18420"/>
    </cofactor>
</comment>
<dbReference type="InterPro" id="IPR011009">
    <property type="entry name" value="Kinase-like_dom_sf"/>
</dbReference>
<keyword evidence="4" id="KW-0597">Phosphoprotein</keyword>
<feature type="domain" description="CNH" evidence="14">
    <location>
        <begin position="571"/>
        <end position="885"/>
    </location>
</feature>
<comment type="catalytic activity">
    <reaction evidence="9">
        <text>L-seryl-[protein] + ATP = O-phospho-L-seryl-[protein] + ADP + H(+)</text>
        <dbReference type="Rhea" id="RHEA:17989"/>
        <dbReference type="Rhea" id="RHEA-COMP:9863"/>
        <dbReference type="Rhea" id="RHEA-COMP:11604"/>
        <dbReference type="ChEBI" id="CHEBI:15378"/>
        <dbReference type="ChEBI" id="CHEBI:29999"/>
        <dbReference type="ChEBI" id="CHEBI:30616"/>
        <dbReference type="ChEBI" id="CHEBI:83421"/>
        <dbReference type="ChEBI" id="CHEBI:456216"/>
        <dbReference type="EC" id="2.7.11.1"/>
    </reaction>
</comment>
<proteinExistence type="inferred from homology"/>
<dbReference type="InterPro" id="IPR008271">
    <property type="entry name" value="Ser/Thr_kinase_AS"/>
</dbReference>
<dbReference type="SUPFAM" id="SSF56112">
    <property type="entry name" value="Protein kinase-like (PK-like)"/>
    <property type="match status" value="1"/>
</dbReference>
<keyword evidence="7 9" id="KW-0418">Kinase</keyword>
<accession>A0A1I8EGU0</accession>
<keyword evidence="8 9" id="KW-0067">ATP-binding</keyword>
<dbReference type="InterPro" id="IPR001180">
    <property type="entry name" value="CNH_dom"/>
</dbReference>
<evidence type="ECO:0000256" key="11">
    <source>
        <dbReference type="PIRSR" id="PIRSR038172-2"/>
    </source>
</evidence>
<evidence type="ECO:0000256" key="3">
    <source>
        <dbReference type="ARBA" id="ARBA00022527"/>
    </source>
</evidence>
<evidence type="ECO:0000256" key="2">
    <source>
        <dbReference type="ARBA" id="ARBA00008874"/>
    </source>
</evidence>
<dbReference type="GO" id="GO:0005737">
    <property type="term" value="C:cytoplasm"/>
    <property type="evidence" value="ECO:0007669"/>
    <property type="project" value="TreeGrafter"/>
</dbReference>
<dbReference type="PROSITE" id="PS00108">
    <property type="entry name" value="PROTEIN_KINASE_ST"/>
    <property type="match status" value="1"/>
</dbReference>
<dbReference type="InterPro" id="IPR050629">
    <property type="entry name" value="STE20/SPS1-PAK"/>
</dbReference>
<dbReference type="PROSITE" id="PS50219">
    <property type="entry name" value="CNH"/>
    <property type="match status" value="1"/>
</dbReference>
<keyword evidence="3 9" id="KW-0723">Serine/threonine-protein kinase</keyword>
<evidence type="ECO:0000256" key="10">
    <source>
        <dbReference type="PIRSR" id="PIRSR038172-1"/>
    </source>
</evidence>
<organism evidence="15">
    <name type="scientific">Wuchereria bancrofti</name>
    <dbReference type="NCBI Taxonomy" id="6293"/>
    <lineage>
        <taxon>Eukaryota</taxon>
        <taxon>Metazoa</taxon>
        <taxon>Ecdysozoa</taxon>
        <taxon>Nematoda</taxon>
        <taxon>Chromadorea</taxon>
        <taxon>Rhabditida</taxon>
        <taxon>Spirurina</taxon>
        <taxon>Spiruromorpha</taxon>
        <taxon>Filarioidea</taxon>
        <taxon>Onchocercidae</taxon>
        <taxon>Wuchereria</taxon>
    </lineage>
</organism>
<dbReference type="EC" id="2.7.11.1" evidence="9"/>
<dbReference type="Pfam" id="PF00780">
    <property type="entry name" value="CNH"/>
    <property type="match status" value="1"/>
</dbReference>
<dbReference type="PANTHER" id="PTHR48012:SF18">
    <property type="entry name" value="HAPPYHOUR, ISOFORM A"/>
    <property type="match status" value="1"/>
</dbReference>
<reference evidence="15" key="1">
    <citation type="submission" date="2016-11" db="UniProtKB">
        <authorList>
            <consortium name="WormBaseParasite"/>
        </authorList>
    </citation>
    <scope>IDENTIFICATION</scope>
    <source>
        <strain evidence="15">pt0022</strain>
    </source>
</reference>
<dbReference type="WBParaSite" id="maker-PairedContig_2011-snap-gene-0.26-mRNA-1">
    <property type="protein sequence ID" value="maker-PairedContig_2011-snap-gene-0.26-mRNA-1"/>
    <property type="gene ID" value="maker-PairedContig_2011-snap-gene-0.26"/>
</dbReference>
<evidence type="ECO:0000256" key="6">
    <source>
        <dbReference type="ARBA" id="ARBA00022741"/>
    </source>
</evidence>
<comment type="similarity">
    <text evidence="2 9">Belongs to the protein kinase superfamily. STE Ser/Thr protein kinase family. STE20 subfamily.</text>
</comment>
<dbReference type="PROSITE" id="PS50011">
    <property type="entry name" value="PROTEIN_KINASE_DOM"/>
    <property type="match status" value="1"/>
</dbReference>
<dbReference type="GO" id="GO:0008349">
    <property type="term" value="F:MAP kinase kinase kinase kinase activity"/>
    <property type="evidence" value="ECO:0007669"/>
    <property type="project" value="InterPro"/>
</dbReference>
<dbReference type="InterPro" id="IPR017441">
    <property type="entry name" value="Protein_kinase_ATP_BS"/>
</dbReference>
<evidence type="ECO:0000259" key="13">
    <source>
        <dbReference type="PROSITE" id="PS50011"/>
    </source>
</evidence>
<dbReference type="Pfam" id="PF00069">
    <property type="entry name" value="Pkinase"/>
    <property type="match status" value="1"/>
</dbReference>
<dbReference type="InterPro" id="IPR000719">
    <property type="entry name" value="Prot_kinase_dom"/>
</dbReference>
<dbReference type="SMART" id="SM00220">
    <property type="entry name" value="S_TKc"/>
    <property type="match status" value="1"/>
</dbReference>
<protein>
    <recommendedName>
        <fullName evidence="9">Mitogen-activated protein kinase kinase kinase kinase</fullName>
        <ecNumber evidence="9">2.7.11.1</ecNumber>
    </recommendedName>
</protein>
<dbReference type="FunFam" id="1.10.510.10:FF:000031">
    <property type="entry name" value="Mitogen-activated protein kinase kinase kinase kinase"/>
    <property type="match status" value="1"/>
</dbReference>
<dbReference type="STRING" id="6293.A0A1I8EGU0"/>
<evidence type="ECO:0000259" key="14">
    <source>
        <dbReference type="PROSITE" id="PS50219"/>
    </source>
</evidence>
<dbReference type="PIRSF" id="PIRSF038172">
    <property type="entry name" value="MAPKKKK"/>
    <property type="match status" value="1"/>
</dbReference>
<evidence type="ECO:0000256" key="7">
    <source>
        <dbReference type="ARBA" id="ARBA00022777"/>
    </source>
</evidence>
<feature type="binding site" evidence="11 12">
    <location>
        <position position="104"/>
    </location>
    <ligand>
        <name>ATP</name>
        <dbReference type="ChEBI" id="CHEBI:30616"/>
    </ligand>
</feature>
<feature type="domain" description="Protein kinase" evidence="13">
    <location>
        <begin position="75"/>
        <end position="325"/>
    </location>
</feature>
<keyword evidence="6 9" id="KW-0547">Nucleotide-binding</keyword>
<sequence length="914" mass="102515">MNDITETFLGKLVPAGFARRAALFYKERVIWLVVPFSILKNICEFNFATSVSIRFYSTHPMSLDVIKRADPTDDYELLQRVGSGTYGEVYKAKHIRTGQLSAVKVVKLEAGDNFAVIQQEILMIRGCVHPNIIAYHGSYLRRDRLWIVMEYCSGGSLQDIYHMTGPLSELQIAFVCRETLKGLHYLHSKGMVHRDIKGANILLTHSGDVKLADFGIAAQITATIGKRKMAPEVACVERRGGYGVECDVWAIGITAIELAELQPPLFDLHPMQVLYLMTKSSYKSPTLKDKYKWSPFFHDFIKQCLTKNPKKRPTPEKLLASHHFVLGALSSRMTRDLLDKVNNPGGISSASVFARQVSAVYTDEDEEGEILTISRIKSRGHACPRAAQDAIRVCDDANALMARIWGEPSTSEVSITNLGRHYHEALYNYNSIFCIRSVYVDFSSVFKDRTLPAKEHPPLPDVVQALSLLNDNDGVIHDIDDGTLCSSEQINGSSGSDFFMPQRPPRTKQPIKRCSSLESPHSDPYLNEQVRHRVNGCSSYVLQRPQTCFGLPPTPKVAMGACFSLIFHDCPLHINSTATWIHPNTSRQFLLIGAEEGIFTLDMDELHEAAMLLIHKRRCSWLYVQKNTLMAVQGRTPYLYRHDLVALCQRNLTQRISKPMNKIPEKYLPKKLAITTRLPETKDVIHCNVARSGVNGNVYLCCATPSAVILFQWYEPLAKFLILKTVEMRIPHFPLRPFQLIYSAGTDADFPKVCLAVYKGVGHKFHLHYVNFNDESVHCDLDGQDRTEAVCLSVVALKQVERDALLLCYENRCVVINQIGVVKSSRLSPAQFKFGFQIENLVSLSDSILAFYPHGVQGRAFVDGSITQDINDPNNIYQVVGSDKLVVLKRRETSAAGDLCDLCILTGHESTLAG</sequence>
<evidence type="ECO:0000256" key="8">
    <source>
        <dbReference type="ARBA" id="ARBA00022840"/>
    </source>
</evidence>
<dbReference type="PROSITE" id="PS00107">
    <property type="entry name" value="PROTEIN_KINASE_ATP"/>
    <property type="match status" value="1"/>
</dbReference>
<dbReference type="GO" id="GO:0005524">
    <property type="term" value="F:ATP binding"/>
    <property type="evidence" value="ECO:0007669"/>
    <property type="project" value="UniProtKB-UniRule"/>
</dbReference>
<evidence type="ECO:0000256" key="9">
    <source>
        <dbReference type="PIRNR" id="PIRNR038172"/>
    </source>
</evidence>
<comment type="catalytic activity">
    <reaction evidence="9">
        <text>L-threonyl-[protein] + ATP = O-phospho-L-threonyl-[protein] + ADP + H(+)</text>
        <dbReference type="Rhea" id="RHEA:46608"/>
        <dbReference type="Rhea" id="RHEA-COMP:11060"/>
        <dbReference type="Rhea" id="RHEA-COMP:11605"/>
        <dbReference type="ChEBI" id="CHEBI:15378"/>
        <dbReference type="ChEBI" id="CHEBI:30013"/>
        <dbReference type="ChEBI" id="CHEBI:30616"/>
        <dbReference type="ChEBI" id="CHEBI:61977"/>
        <dbReference type="ChEBI" id="CHEBI:456216"/>
        <dbReference type="EC" id="2.7.11.1"/>
    </reaction>
</comment>
<name>A0A1I8EGU0_WUCBA</name>
<evidence type="ECO:0000256" key="12">
    <source>
        <dbReference type="PROSITE-ProRule" id="PRU10141"/>
    </source>
</evidence>
<dbReference type="AlphaFoldDB" id="A0A1I8EGU0"/>
<evidence type="ECO:0000256" key="5">
    <source>
        <dbReference type="ARBA" id="ARBA00022679"/>
    </source>
</evidence>
<feature type="active site" description="Proton acceptor" evidence="10">
    <location>
        <position position="195"/>
    </location>
</feature>